<dbReference type="RefSeq" id="WP_168623291.1">
    <property type="nucleotide sequence ID" value="NZ_JAAZQQ010000003.1"/>
</dbReference>
<dbReference type="EMBL" id="JAAZQQ010000003">
    <property type="protein sequence ID" value="NKX44890.1"/>
    <property type="molecule type" value="Genomic_DNA"/>
</dbReference>
<dbReference type="Proteomes" id="UP000526408">
    <property type="component" value="Unassembled WGS sequence"/>
</dbReference>
<sequence length="141" mass="15187">MRIGRAGTEAARAACFAVRRAVFIEEQGIPEAEEWDDHDATCLHYLAEDDTGPLGTARLIARGAEAKIGRVAVLPRARGTGAGRALMLHVLDDARAQGFAGAVLDSQLTAIPFYERLGFVAEGPEYDDGSGILHRLMRRAL</sequence>
<evidence type="ECO:0000256" key="2">
    <source>
        <dbReference type="ARBA" id="ARBA00023315"/>
    </source>
</evidence>
<keyword evidence="5" id="KW-1185">Reference proteome</keyword>
<evidence type="ECO:0000313" key="5">
    <source>
        <dbReference type="Proteomes" id="UP000526408"/>
    </source>
</evidence>
<reference evidence="4 5" key="1">
    <citation type="submission" date="2020-04" db="EMBL/GenBank/DDBJ databases">
        <authorList>
            <person name="Yoon J."/>
        </authorList>
    </citation>
    <scope>NUCLEOTIDE SEQUENCE [LARGE SCALE GENOMIC DNA]</scope>
    <source>
        <strain evidence="4 5">KMU-115</strain>
    </source>
</reference>
<dbReference type="PANTHER" id="PTHR43877">
    <property type="entry name" value="AMINOALKYLPHOSPHONATE N-ACETYLTRANSFERASE-RELATED-RELATED"/>
    <property type="match status" value="1"/>
</dbReference>
<dbReference type="AlphaFoldDB" id="A0A7X6JZ82"/>
<name>A0A7X6JZ82_9RHOB</name>
<dbReference type="PROSITE" id="PS51186">
    <property type="entry name" value="GNAT"/>
    <property type="match status" value="1"/>
</dbReference>
<dbReference type="InterPro" id="IPR016181">
    <property type="entry name" value="Acyl_CoA_acyltransferase"/>
</dbReference>
<dbReference type="GO" id="GO:0016747">
    <property type="term" value="F:acyltransferase activity, transferring groups other than amino-acyl groups"/>
    <property type="evidence" value="ECO:0007669"/>
    <property type="project" value="InterPro"/>
</dbReference>
<evidence type="ECO:0000256" key="1">
    <source>
        <dbReference type="ARBA" id="ARBA00022679"/>
    </source>
</evidence>
<dbReference type="Pfam" id="PF00583">
    <property type="entry name" value="Acetyltransf_1"/>
    <property type="match status" value="1"/>
</dbReference>
<dbReference type="CDD" id="cd04301">
    <property type="entry name" value="NAT_SF"/>
    <property type="match status" value="1"/>
</dbReference>
<comment type="caution">
    <text evidence="4">The sequence shown here is derived from an EMBL/GenBank/DDBJ whole genome shotgun (WGS) entry which is preliminary data.</text>
</comment>
<evidence type="ECO:0000259" key="3">
    <source>
        <dbReference type="PROSITE" id="PS51186"/>
    </source>
</evidence>
<proteinExistence type="predicted"/>
<accession>A0A7X6JZ82</accession>
<dbReference type="InterPro" id="IPR050832">
    <property type="entry name" value="Bact_Acetyltransf"/>
</dbReference>
<keyword evidence="2" id="KW-0012">Acyltransferase</keyword>
<gene>
    <name evidence="4" type="ORF">HCU73_09840</name>
</gene>
<dbReference type="InterPro" id="IPR000182">
    <property type="entry name" value="GNAT_dom"/>
</dbReference>
<feature type="domain" description="N-acetyltransferase" evidence="3">
    <location>
        <begin position="2"/>
        <end position="141"/>
    </location>
</feature>
<organism evidence="4 5">
    <name type="scientific">Roseicyclus persicicus</name>
    <dbReference type="NCBI Taxonomy" id="2650661"/>
    <lineage>
        <taxon>Bacteria</taxon>
        <taxon>Pseudomonadati</taxon>
        <taxon>Pseudomonadota</taxon>
        <taxon>Alphaproteobacteria</taxon>
        <taxon>Rhodobacterales</taxon>
        <taxon>Roseobacteraceae</taxon>
        <taxon>Roseicyclus</taxon>
    </lineage>
</organism>
<protein>
    <submittedName>
        <fullName evidence="4">GNAT family N-acetyltransferase</fullName>
    </submittedName>
</protein>
<dbReference type="Gene3D" id="3.40.630.30">
    <property type="match status" value="1"/>
</dbReference>
<evidence type="ECO:0000313" key="4">
    <source>
        <dbReference type="EMBL" id="NKX44890.1"/>
    </source>
</evidence>
<keyword evidence="1 4" id="KW-0808">Transferase</keyword>
<dbReference type="SUPFAM" id="SSF55729">
    <property type="entry name" value="Acyl-CoA N-acyltransferases (Nat)"/>
    <property type="match status" value="1"/>
</dbReference>